<dbReference type="RefSeq" id="WP_134111874.1">
    <property type="nucleotide sequence ID" value="NZ_SOBG01000001.1"/>
</dbReference>
<accession>A0AA46E039</accession>
<dbReference type="CDD" id="cd00077">
    <property type="entry name" value="HDc"/>
    <property type="match status" value="1"/>
</dbReference>
<dbReference type="PROSITE" id="PS51832">
    <property type="entry name" value="HD_GYP"/>
    <property type="match status" value="1"/>
</dbReference>
<sequence>MKKLFELINYINIKIILLLSVTIIIILTLFINHINEEFEKEIENKIKIELVQKVDMAYNLIKPIIERYNNKEISKNDTIKKIQNILSNMTYKDEYSLNYIFMTDYIGKYLVQPYEKNKIGKNMWNYKDVKGNYVIQELIKLAKSKEKKGFYKYYNKAPLIDEELKKLSYIRGIPEIQVYIGTGKYLDYKNNKLVYLLNFQKNLLIGFLIIIVSLVVLFSLKYQLLYKKLLIEKENERYEKIRYETLFNNSQDAIVEIDYYGTILNINNAFTKIFGFTKEEAVGKNIDNLIVVDKSILEAKYLTQKTIKMGTLNTETIRYTKDKNPINVSIKTINIVFDNKIIGGYGIYSDITQEKEYEKKLEHLSSYDLLTGLNNFNYFERIINEYKIRKTFNIGILNFDLNNLKLINDILGHHYGDMILKNFAKILKKTINENNIIARVGGDEFVAIIIEPNENEIKELIDSLNKNIEKYNQTLSNEILYLSVAIGYSIGDNDHITELFKIADEKMYKNKMLIKSKEKKELLFKIKNLINRKDFSYNRHIENLKKYSKIFGEKLKLDKKTKERLLLLVEVYDIGKITISDELLTKKEKLTDEDWKTLKSHSEKGYRIALNYREYANIAELILKHHERWDGKGYPLGLSKKEIPIECRILNILESYEAMTNKRPYQKIKTKQEAIEELIKYKGTQFDPKLIEEFLEIVNEI</sequence>
<evidence type="ECO:0000259" key="7">
    <source>
        <dbReference type="PROSITE" id="PS50112"/>
    </source>
</evidence>
<dbReference type="InterPro" id="IPR003607">
    <property type="entry name" value="HD/PDEase_dom"/>
</dbReference>
<dbReference type="Pfam" id="PF00990">
    <property type="entry name" value="GGDEF"/>
    <property type="match status" value="1"/>
</dbReference>
<feature type="transmembrane region" description="Helical" evidence="6">
    <location>
        <begin position="203"/>
        <end position="220"/>
    </location>
</feature>
<dbReference type="InterPro" id="IPR000160">
    <property type="entry name" value="GGDEF_dom"/>
</dbReference>
<feature type="domain" description="HD-GYP" evidence="9">
    <location>
        <begin position="515"/>
        <end position="701"/>
    </location>
</feature>
<dbReference type="SUPFAM" id="SSF55785">
    <property type="entry name" value="PYP-like sensor domain (PAS domain)"/>
    <property type="match status" value="1"/>
</dbReference>
<dbReference type="NCBIfam" id="TIGR00229">
    <property type="entry name" value="sensory_box"/>
    <property type="match status" value="1"/>
</dbReference>
<dbReference type="InterPro" id="IPR043128">
    <property type="entry name" value="Rev_trsase/Diguanyl_cyclase"/>
</dbReference>
<feature type="transmembrane region" description="Helical" evidence="6">
    <location>
        <begin position="7"/>
        <end position="31"/>
    </location>
</feature>
<organism evidence="10 11">
    <name type="scientific">Hypnocyclicus thermotrophus</name>
    <dbReference type="NCBI Taxonomy" id="1627895"/>
    <lineage>
        <taxon>Bacteria</taxon>
        <taxon>Fusobacteriati</taxon>
        <taxon>Fusobacteriota</taxon>
        <taxon>Fusobacteriia</taxon>
        <taxon>Fusobacteriales</taxon>
        <taxon>Fusobacteriaceae</taxon>
        <taxon>Hypnocyclicus</taxon>
    </lineage>
</organism>
<evidence type="ECO:0000256" key="3">
    <source>
        <dbReference type="ARBA" id="ARBA00022692"/>
    </source>
</evidence>
<dbReference type="EMBL" id="SOBG01000001">
    <property type="protein sequence ID" value="TDT72320.1"/>
    <property type="molecule type" value="Genomic_DNA"/>
</dbReference>
<dbReference type="GO" id="GO:0006355">
    <property type="term" value="P:regulation of DNA-templated transcription"/>
    <property type="evidence" value="ECO:0007669"/>
    <property type="project" value="InterPro"/>
</dbReference>
<keyword evidence="5 6" id="KW-0472">Membrane</keyword>
<keyword evidence="4 6" id="KW-1133">Transmembrane helix</keyword>
<dbReference type="Proteomes" id="UP000294678">
    <property type="component" value="Unassembled WGS sequence"/>
</dbReference>
<evidence type="ECO:0000256" key="6">
    <source>
        <dbReference type="SAM" id="Phobius"/>
    </source>
</evidence>
<dbReference type="SMART" id="SM01049">
    <property type="entry name" value="Cache_2"/>
    <property type="match status" value="1"/>
</dbReference>
<protein>
    <submittedName>
        <fullName evidence="10">PAS domain S-box-containing protein/diguanylate cyclase (GGDEF)-like protein</fullName>
    </submittedName>
</protein>
<dbReference type="Pfam" id="PF17200">
    <property type="entry name" value="sCache_2"/>
    <property type="match status" value="1"/>
</dbReference>
<dbReference type="CDD" id="cd01949">
    <property type="entry name" value="GGDEF"/>
    <property type="match status" value="1"/>
</dbReference>
<dbReference type="GO" id="GO:0005886">
    <property type="term" value="C:plasma membrane"/>
    <property type="evidence" value="ECO:0007669"/>
    <property type="project" value="UniProtKB-SubCell"/>
</dbReference>
<dbReference type="Pfam" id="PF13487">
    <property type="entry name" value="HD_5"/>
    <property type="match status" value="1"/>
</dbReference>
<dbReference type="PROSITE" id="PS50887">
    <property type="entry name" value="GGDEF"/>
    <property type="match status" value="1"/>
</dbReference>
<dbReference type="Gene3D" id="3.30.70.270">
    <property type="match status" value="1"/>
</dbReference>
<dbReference type="InterPro" id="IPR013767">
    <property type="entry name" value="PAS_fold"/>
</dbReference>
<name>A0AA46E039_9FUSO</name>
<dbReference type="InterPro" id="IPR000014">
    <property type="entry name" value="PAS"/>
</dbReference>
<proteinExistence type="predicted"/>
<comment type="caution">
    <text evidence="10">The sequence shown here is derived from an EMBL/GenBank/DDBJ whole genome shotgun (WGS) entry which is preliminary data.</text>
</comment>
<evidence type="ECO:0000256" key="2">
    <source>
        <dbReference type="ARBA" id="ARBA00022475"/>
    </source>
</evidence>
<feature type="domain" description="PAS" evidence="7">
    <location>
        <begin position="239"/>
        <end position="285"/>
    </location>
</feature>
<dbReference type="InterPro" id="IPR033480">
    <property type="entry name" value="sCache_2"/>
</dbReference>
<dbReference type="Gene3D" id="3.30.450.20">
    <property type="entry name" value="PAS domain"/>
    <property type="match status" value="2"/>
</dbReference>
<dbReference type="Pfam" id="PF00989">
    <property type="entry name" value="PAS"/>
    <property type="match status" value="1"/>
</dbReference>
<dbReference type="AlphaFoldDB" id="A0AA46E039"/>
<dbReference type="SMART" id="SM00091">
    <property type="entry name" value="PAS"/>
    <property type="match status" value="1"/>
</dbReference>
<dbReference type="InterPro" id="IPR029787">
    <property type="entry name" value="Nucleotide_cyclase"/>
</dbReference>
<dbReference type="PANTHER" id="PTHR45228">
    <property type="entry name" value="CYCLIC DI-GMP PHOSPHODIESTERASE TM_0186-RELATED"/>
    <property type="match status" value="1"/>
</dbReference>
<evidence type="ECO:0000313" key="11">
    <source>
        <dbReference type="Proteomes" id="UP000294678"/>
    </source>
</evidence>
<evidence type="ECO:0000256" key="1">
    <source>
        <dbReference type="ARBA" id="ARBA00004651"/>
    </source>
</evidence>
<evidence type="ECO:0000259" key="8">
    <source>
        <dbReference type="PROSITE" id="PS50887"/>
    </source>
</evidence>
<dbReference type="Gene3D" id="1.10.3210.10">
    <property type="entry name" value="Hypothetical protein af1432"/>
    <property type="match status" value="1"/>
</dbReference>
<dbReference type="CDD" id="cd00130">
    <property type="entry name" value="PAS"/>
    <property type="match status" value="1"/>
</dbReference>
<keyword evidence="3 6" id="KW-0812">Transmembrane</keyword>
<keyword evidence="2" id="KW-1003">Cell membrane</keyword>
<dbReference type="InterPro" id="IPR052020">
    <property type="entry name" value="Cyclic_di-GMP/3'3'-cGAMP_PDE"/>
</dbReference>
<keyword evidence="11" id="KW-1185">Reference proteome</keyword>
<dbReference type="PANTHER" id="PTHR45228:SF1">
    <property type="entry name" value="CYCLIC DI-GMP PHOSPHODIESTERASE TM_0186"/>
    <property type="match status" value="1"/>
</dbReference>
<gene>
    <name evidence="10" type="ORF">EV215_0109</name>
</gene>
<evidence type="ECO:0000259" key="9">
    <source>
        <dbReference type="PROSITE" id="PS51832"/>
    </source>
</evidence>
<dbReference type="SUPFAM" id="SSF55073">
    <property type="entry name" value="Nucleotide cyclase"/>
    <property type="match status" value="1"/>
</dbReference>
<comment type="subcellular location">
    <subcellularLocation>
        <location evidence="1">Cell membrane</location>
        <topology evidence="1">Multi-pass membrane protein</topology>
    </subcellularLocation>
</comment>
<reference evidence="10 11" key="1">
    <citation type="submission" date="2019-03" db="EMBL/GenBank/DDBJ databases">
        <title>Genomic Encyclopedia of Type Strains, Phase IV (KMG-IV): sequencing the most valuable type-strain genomes for metagenomic binning, comparative biology and taxonomic classification.</title>
        <authorList>
            <person name="Goeker M."/>
        </authorList>
    </citation>
    <scope>NUCLEOTIDE SEQUENCE [LARGE SCALE GENOMIC DNA]</scope>
    <source>
        <strain evidence="10 11">DSM 100055</strain>
    </source>
</reference>
<feature type="domain" description="GGDEF" evidence="8">
    <location>
        <begin position="392"/>
        <end position="525"/>
    </location>
</feature>
<dbReference type="InterPro" id="IPR035965">
    <property type="entry name" value="PAS-like_dom_sf"/>
</dbReference>
<dbReference type="PROSITE" id="PS50112">
    <property type="entry name" value="PAS"/>
    <property type="match status" value="1"/>
</dbReference>
<dbReference type="SUPFAM" id="SSF109604">
    <property type="entry name" value="HD-domain/PDEase-like"/>
    <property type="match status" value="1"/>
</dbReference>
<evidence type="ECO:0000256" key="5">
    <source>
        <dbReference type="ARBA" id="ARBA00023136"/>
    </source>
</evidence>
<dbReference type="SMART" id="SM00267">
    <property type="entry name" value="GGDEF"/>
    <property type="match status" value="1"/>
</dbReference>
<evidence type="ECO:0000313" key="10">
    <source>
        <dbReference type="EMBL" id="TDT72320.1"/>
    </source>
</evidence>
<dbReference type="NCBIfam" id="TIGR00254">
    <property type="entry name" value="GGDEF"/>
    <property type="match status" value="1"/>
</dbReference>
<evidence type="ECO:0000256" key="4">
    <source>
        <dbReference type="ARBA" id="ARBA00022989"/>
    </source>
</evidence>
<dbReference type="InterPro" id="IPR037522">
    <property type="entry name" value="HD_GYP_dom"/>
</dbReference>